<comment type="cofactor">
    <cofactor evidence="1">
        <name>Mg(2+)</name>
        <dbReference type="ChEBI" id="CHEBI:18420"/>
    </cofactor>
</comment>
<dbReference type="NCBIfam" id="TIGR01509">
    <property type="entry name" value="HAD-SF-IA-v3"/>
    <property type="match status" value="1"/>
</dbReference>
<proteinExistence type="predicted"/>
<dbReference type="InterPro" id="IPR036412">
    <property type="entry name" value="HAD-like_sf"/>
</dbReference>
<dbReference type="InterPro" id="IPR051400">
    <property type="entry name" value="HAD-like_hydrolase"/>
</dbReference>
<evidence type="ECO:0000313" key="6">
    <source>
        <dbReference type="Proteomes" id="UP000824211"/>
    </source>
</evidence>
<dbReference type="Gene3D" id="3.40.50.1000">
    <property type="entry name" value="HAD superfamily/HAD-like"/>
    <property type="match status" value="1"/>
</dbReference>
<keyword evidence="3 5" id="KW-0378">Hydrolase</keyword>
<dbReference type="GO" id="GO:0046872">
    <property type="term" value="F:metal ion binding"/>
    <property type="evidence" value="ECO:0007669"/>
    <property type="project" value="UniProtKB-KW"/>
</dbReference>
<evidence type="ECO:0000256" key="4">
    <source>
        <dbReference type="ARBA" id="ARBA00022842"/>
    </source>
</evidence>
<reference evidence="5" key="1">
    <citation type="journal article" date="2021" name="PeerJ">
        <title>Extensive microbial diversity within the chicken gut microbiome revealed by metagenomics and culture.</title>
        <authorList>
            <person name="Gilroy R."/>
            <person name="Ravi A."/>
            <person name="Getino M."/>
            <person name="Pursley I."/>
            <person name="Horton D.L."/>
            <person name="Alikhan N.F."/>
            <person name="Baker D."/>
            <person name="Gharbi K."/>
            <person name="Hall N."/>
            <person name="Watson M."/>
            <person name="Adriaenssens E.M."/>
            <person name="Foster-Nyarko E."/>
            <person name="Jarju S."/>
            <person name="Secka A."/>
            <person name="Antonio M."/>
            <person name="Oren A."/>
            <person name="Chaudhuri R.R."/>
            <person name="La Ragione R."/>
            <person name="Hildebrand F."/>
            <person name="Pallen M.J."/>
        </authorList>
    </citation>
    <scope>NUCLEOTIDE SEQUENCE</scope>
    <source>
        <strain evidence="5">ChiHjej9B8-13557</strain>
    </source>
</reference>
<dbReference type="GO" id="GO:0044281">
    <property type="term" value="P:small molecule metabolic process"/>
    <property type="evidence" value="ECO:0007669"/>
    <property type="project" value="UniProtKB-ARBA"/>
</dbReference>
<comment type="caution">
    <text evidence="5">The sequence shown here is derived from an EMBL/GenBank/DDBJ whole genome shotgun (WGS) entry which is preliminary data.</text>
</comment>
<dbReference type="GO" id="GO:0016791">
    <property type="term" value="F:phosphatase activity"/>
    <property type="evidence" value="ECO:0007669"/>
    <property type="project" value="TreeGrafter"/>
</dbReference>
<dbReference type="InterPro" id="IPR023214">
    <property type="entry name" value="HAD_sf"/>
</dbReference>
<dbReference type="SFLD" id="SFLDG01129">
    <property type="entry name" value="C1.5:_HAD__Beta-PGM__Phosphata"/>
    <property type="match status" value="1"/>
</dbReference>
<dbReference type="EMBL" id="DWXX01000156">
    <property type="protein sequence ID" value="HJB59668.1"/>
    <property type="molecule type" value="Genomic_DNA"/>
</dbReference>
<keyword evidence="4" id="KW-0460">Magnesium</keyword>
<evidence type="ECO:0000256" key="3">
    <source>
        <dbReference type="ARBA" id="ARBA00022801"/>
    </source>
</evidence>
<dbReference type="SUPFAM" id="SSF56784">
    <property type="entry name" value="HAD-like"/>
    <property type="match status" value="1"/>
</dbReference>
<dbReference type="AlphaFoldDB" id="A0A9D2S7B3"/>
<evidence type="ECO:0000256" key="1">
    <source>
        <dbReference type="ARBA" id="ARBA00001946"/>
    </source>
</evidence>
<evidence type="ECO:0000313" key="5">
    <source>
        <dbReference type="EMBL" id="HJB59668.1"/>
    </source>
</evidence>
<evidence type="ECO:0000256" key="2">
    <source>
        <dbReference type="ARBA" id="ARBA00022723"/>
    </source>
</evidence>
<name>A0A9D2S7B3_9FIRM</name>
<dbReference type="Proteomes" id="UP000824211">
    <property type="component" value="Unassembled WGS sequence"/>
</dbReference>
<dbReference type="SFLD" id="SFLDS00003">
    <property type="entry name" value="Haloacid_Dehalogenase"/>
    <property type="match status" value="1"/>
</dbReference>
<dbReference type="PRINTS" id="PR00413">
    <property type="entry name" value="HADHALOGNASE"/>
</dbReference>
<dbReference type="PANTHER" id="PTHR46470:SF2">
    <property type="entry name" value="GLYCERALDEHYDE 3-PHOSPHATE PHOSPHATASE"/>
    <property type="match status" value="1"/>
</dbReference>
<dbReference type="Pfam" id="PF00702">
    <property type="entry name" value="Hydrolase"/>
    <property type="match status" value="1"/>
</dbReference>
<dbReference type="PANTHER" id="PTHR46470">
    <property type="entry name" value="N-ACYLNEURAMINATE-9-PHOSPHATASE"/>
    <property type="match status" value="1"/>
</dbReference>
<dbReference type="InterPro" id="IPR006439">
    <property type="entry name" value="HAD-SF_hydro_IA"/>
</dbReference>
<organism evidence="5 6">
    <name type="scientific">Candidatus Faecalibacterium faecipullorum</name>
    <dbReference type="NCBI Taxonomy" id="2838578"/>
    <lineage>
        <taxon>Bacteria</taxon>
        <taxon>Bacillati</taxon>
        <taxon>Bacillota</taxon>
        <taxon>Clostridia</taxon>
        <taxon>Eubacteriales</taxon>
        <taxon>Oscillospiraceae</taxon>
        <taxon>Faecalibacterium</taxon>
    </lineage>
</organism>
<protein>
    <submittedName>
        <fullName evidence="5">HAD family hydrolase</fullName>
    </submittedName>
</protein>
<accession>A0A9D2S7B3</accession>
<reference evidence="5" key="2">
    <citation type="submission" date="2021-04" db="EMBL/GenBank/DDBJ databases">
        <authorList>
            <person name="Gilroy R."/>
        </authorList>
    </citation>
    <scope>NUCLEOTIDE SEQUENCE</scope>
    <source>
        <strain evidence="5">ChiHjej9B8-13557</strain>
    </source>
</reference>
<keyword evidence="2" id="KW-0479">Metal-binding</keyword>
<sequence length="248" mass="27348">MPYQNYIFDLYGTLVDIHTDEDRPAAWAALARFYSYYGARYTPQQLRAAYHRLVETREAGLSALRQDSHEAHPEIELGGVFLELFRRRGADADEALALHAGQFFRAMSTDWLRLYDGTLEMLRTLRRRGGRLFLLSNAQAIFTAYEMRALGLAGAFDGVYLSSNYGCKKPDRRFFDILLAKEGLDPARSIMVGNDGACDIAGAKAAGLAACYVRTALSPDEPAPAADLCLPAMDMPRLAALLAGDIPG</sequence>
<gene>
    <name evidence="5" type="ORF">H9771_08480</name>
</gene>